<dbReference type="EMBL" id="JASCZI010241732">
    <property type="protein sequence ID" value="MED6205953.1"/>
    <property type="molecule type" value="Genomic_DNA"/>
</dbReference>
<feature type="signal peptide" evidence="2">
    <location>
        <begin position="1"/>
        <end position="20"/>
    </location>
</feature>
<dbReference type="PANTHER" id="PTHR42743">
    <property type="entry name" value="AMINO-ACID AMINOTRANSFERASE"/>
    <property type="match status" value="1"/>
</dbReference>
<protein>
    <submittedName>
        <fullName evidence="3">Uncharacterized protein</fullName>
    </submittedName>
</protein>
<dbReference type="PANTHER" id="PTHR42743:SF11">
    <property type="entry name" value="AMINODEOXYCHORISMATE LYASE"/>
    <property type="match status" value="1"/>
</dbReference>
<comment type="similarity">
    <text evidence="1">Belongs to the class-IV pyridoxal-phosphate-dependent aminotransferase family.</text>
</comment>
<comment type="caution">
    <text evidence="3">The sequence shown here is derived from an EMBL/GenBank/DDBJ whole genome shotgun (WGS) entry which is preliminary data.</text>
</comment>
<keyword evidence="4" id="KW-1185">Reference proteome</keyword>
<feature type="chain" id="PRO_5047220527" evidence="2">
    <location>
        <begin position="21"/>
        <end position="93"/>
    </location>
</feature>
<reference evidence="3 4" key="1">
    <citation type="journal article" date="2023" name="Plants (Basel)">
        <title>Bridging the Gap: Combining Genomics and Transcriptomics Approaches to Understand Stylosanthes scabra, an Orphan Legume from the Brazilian Caatinga.</title>
        <authorList>
            <person name="Ferreira-Neto J.R.C."/>
            <person name="da Silva M.D."/>
            <person name="Binneck E."/>
            <person name="de Melo N.F."/>
            <person name="da Silva R.H."/>
            <person name="de Melo A.L.T.M."/>
            <person name="Pandolfi V."/>
            <person name="Bustamante F.O."/>
            <person name="Brasileiro-Vidal A.C."/>
            <person name="Benko-Iseppon A.M."/>
        </authorList>
    </citation>
    <scope>NUCLEOTIDE SEQUENCE [LARGE SCALE GENOMIC DNA]</scope>
    <source>
        <tissue evidence="3">Leaves</tissue>
    </source>
</reference>
<dbReference type="Pfam" id="PF01063">
    <property type="entry name" value="Aminotran_4"/>
    <property type="match status" value="1"/>
</dbReference>
<dbReference type="InterPro" id="IPR036038">
    <property type="entry name" value="Aminotransferase-like"/>
</dbReference>
<sequence length="93" mass="10152">VTFGMSPAFNLCGCILIVLAEWKPPVYDNTHGNNAKADDAIMLDKDGYLSETNATNIFIVKKGCILTPHADYCLPGIPRATVMDLVVKEQLIL</sequence>
<keyword evidence="2" id="KW-0732">Signal</keyword>
<dbReference type="SUPFAM" id="SSF56752">
    <property type="entry name" value="D-aminoacid aminotransferase-like PLP-dependent enzymes"/>
    <property type="match status" value="1"/>
</dbReference>
<evidence type="ECO:0000256" key="1">
    <source>
        <dbReference type="ARBA" id="ARBA00009320"/>
    </source>
</evidence>
<evidence type="ECO:0000256" key="2">
    <source>
        <dbReference type="SAM" id="SignalP"/>
    </source>
</evidence>
<proteinExistence type="inferred from homology"/>
<organism evidence="3 4">
    <name type="scientific">Stylosanthes scabra</name>
    <dbReference type="NCBI Taxonomy" id="79078"/>
    <lineage>
        <taxon>Eukaryota</taxon>
        <taxon>Viridiplantae</taxon>
        <taxon>Streptophyta</taxon>
        <taxon>Embryophyta</taxon>
        <taxon>Tracheophyta</taxon>
        <taxon>Spermatophyta</taxon>
        <taxon>Magnoliopsida</taxon>
        <taxon>eudicotyledons</taxon>
        <taxon>Gunneridae</taxon>
        <taxon>Pentapetalae</taxon>
        <taxon>rosids</taxon>
        <taxon>fabids</taxon>
        <taxon>Fabales</taxon>
        <taxon>Fabaceae</taxon>
        <taxon>Papilionoideae</taxon>
        <taxon>50 kb inversion clade</taxon>
        <taxon>dalbergioids sensu lato</taxon>
        <taxon>Dalbergieae</taxon>
        <taxon>Pterocarpus clade</taxon>
        <taxon>Stylosanthes</taxon>
    </lineage>
</organism>
<dbReference type="Proteomes" id="UP001341840">
    <property type="component" value="Unassembled WGS sequence"/>
</dbReference>
<feature type="non-terminal residue" evidence="3">
    <location>
        <position position="1"/>
    </location>
</feature>
<dbReference type="InterPro" id="IPR043132">
    <property type="entry name" value="BCAT-like_C"/>
</dbReference>
<evidence type="ECO:0000313" key="3">
    <source>
        <dbReference type="EMBL" id="MED6205953.1"/>
    </source>
</evidence>
<dbReference type="Gene3D" id="3.20.10.10">
    <property type="entry name" value="D-amino Acid Aminotransferase, subunit A, domain 2"/>
    <property type="match status" value="1"/>
</dbReference>
<dbReference type="InterPro" id="IPR001544">
    <property type="entry name" value="Aminotrans_IV"/>
</dbReference>
<accession>A0ABU6YAZ6</accession>
<gene>
    <name evidence="3" type="ORF">PIB30_022557</name>
</gene>
<evidence type="ECO:0000313" key="4">
    <source>
        <dbReference type="Proteomes" id="UP001341840"/>
    </source>
</evidence>
<name>A0ABU6YAZ6_9FABA</name>
<dbReference type="InterPro" id="IPR050571">
    <property type="entry name" value="Class-IV_PLP-Dep_Aminotrnsfr"/>
</dbReference>